<dbReference type="InterPro" id="IPR000415">
    <property type="entry name" value="Nitroreductase-like"/>
</dbReference>
<evidence type="ECO:0000256" key="7">
    <source>
        <dbReference type="PIRNR" id="PIRNR000232"/>
    </source>
</evidence>
<keyword evidence="4 7" id="KW-0521">NADP</keyword>
<dbReference type="InterPro" id="IPR052530">
    <property type="entry name" value="NAD(P)H_nitroreductase"/>
</dbReference>
<dbReference type="PANTHER" id="PTHR43821">
    <property type="entry name" value="NAD(P)H NITROREDUCTASE YDJA-RELATED"/>
    <property type="match status" value="1"/>
</dbReference>
<dbReference type="STRING" id="48467.SAMN02745166_02906"/>
<proteinExistence type="inferred from homology"/>
<feature type="binding site" description="in other chain" evidence="8">
    <location>
        <begin position="144"/>
        <end position="146"/>
    </location>
    <ligand>
        <name>FMN</name>
        <dbReference type="ChEBI" id="CHEBI:58210"/>
        <note>ligand shared between dimeric partners</note>
    </ligand>
</feature>
<keyword evidence="2 7" id="KW-0285">Flavoprotein</keyword>
<keyword evidence="11" id="KW-1185">Reference proteome</keyword>
<dbReference type="EMBL" id="FUYE01000009">
    <property type="protein sequence ID" value="SKA99324.1"/>
    <property type="molecule type" value="Genomic_DNA"/>
</dbReference>
<dbReference type="Proteomes" id="UP000190774">
    <property type="component" value="Unassembled WGS sequence"/>
</dbReference>
<dbReference type="PANTHER" id="PTHR43821:SF1">
    <property type="entry name" value="NAD(P)H NITROREDUCTASE YDJA-RELATED"/>
    <property type="match status" value="1"/>
</dbReference>
<dbReference type="RefSeq" id="WP_078814087.1">
    <property type="nucleotide sequence ID" value="NZ_FUYE01000009.1"/>
</dbReference>
<dbReference type="Pfam" id="PF00881">
    <property type="entry name" value="Nitroreductase"/>
    <property type="match status" value="1"/>
</dbReference>
<dbReference type="InterPro" id="IPR029479">
    <property type="entry name" value="Nitroreductase"/>
</dbReference>
<gene>
    <name evidence="10" type="ORF">SAMN02745166_02906</name>
</gene>
<accession>A0A1T4YC13</accession>
<evidence type="ECO:0000313" key="11">
    <source>
        <dbReference type="Proteomes" id="UP000190774"/>
    </source>
</evidence>
<dbReference type="EC" id="1.-.-.-" evidence="7"/>
<sequence>MTLPSLAETTALIRHRRSIKPVDMDPQRPVEAALLTELLENATWAPNHGMTEPWHFHIFQGEARQTLAESLQNLYRQTTPAAEFREDKLKKMGENPLLAPVIVACVMERKGGNKIPEQEELEAMACALQNLMLSATAAGLASFWSSPPVLETPEFQTWLGLQNTDRCVGLMYLGWPRPGLSWPRSVRQPIANKITWHESAISTTNPNA</sequence>
<dbReference type="AlphaFoldDB" id="A0A1T4YC13"/>
<evidence type="ECO:0000256" key="8">
    <source>
        <dbReference type="PIRSR" id="PIRSR000232-1"/>
    </source>
</evidence>
<dbReference type="PIRSF" id="PIRSF000232">
    <property type="entry name" value="YdjA"/>
    <property type="match status" value="1"/>
</dbReference>
<feature type="domain" description="Nitroreductase" evidence="9">
    <location>
        <begin position="13"/>
        <end position="175"/>
    </location>
</feature>
<evidence type="ECO:0000313" key="10">
    <source>
        <dbReference type="EMBL" id="SKA99324.1"/>
    </source>
</evidence>
<organism evidence="10 11">
    <name type="scientific">Prosthecobacter debontii</name>
    <dbReference type="NCBI Taxonomy" id="48467"/>
    <lineage>
        <taxon>Bacteria</taxon>
        <taxon>Pseudomonadati</taxon>
        <taxon>Verrucomicrobiota</taxon>
        <taxon>Verrucomicrobiia</taxon>
        <taxon>Verrucomicrobiales</taxon>
        <taxon>Verrucomicrobiaceae</taxon>
        <taxon>Prosthecobacter</taxon>
    </lineage>
</organism>
<keyword evidence="6 7" id="KW-0520">NAD</keyword>
<dbReference type="CDD" id="cd02135">
    <property type="entry name" value="YdjA-like"/>
    <property type="match status" value="1"/>
</dbReference>
<reference evidence="11" key="1">
    <citation type="submission" date="2017-02" db="EMBL/GenBank/DDBJ databases">
        <authorList>
            <person name="Varghese N."/>
            <person name="Submissions S."/>
        </authorList>
    </citation>
    <scope>NUCLEOTIDE SEQUENCE [LARGE SCALE GENOMIC DNA]</scope>
    <source>
        <strain evidence="11">ATCC 700200</strain>
    </source>
</reference>
<comment type="similarity">
    <text evidence="1 7">Belongs to the nitroreductase family.</text>
</comment>
<protein>
    <recommendedName>
        <fullName evidence="7">Putative NAD(P)H nitroreductase</fullName>
        <ecNumber evidence="7">1.-.-.-</ecNumber>
    </recommendedName>
</protein>
<evidence type="ECO:0000256" key="5">
    <source>
        <dbReference type="ARBA" id="ARBA00023002"/>
    </source>
</evidence>
<dbReference type="OrthoDB" id="9804207at2"/>
<dbReference type="SUPFAM" id="SSF55469">
    <property type="entry name" value="FMN-dependent nitroreductase-like"/>
    <property type="match status" value="1"/>
</dbReference>
<evidence type="ECO:0000256" key="1">
    <source>
        <dbReference type="ARBA" id="ARBA00007118"/>
    </source>
</evidence>
<dbReference type="InterPro" id="IPR026021">
    <property type="entry name" value="YdjA-like"/>
</dbReference>
<dbReference type="GO" id="GO:0016491">
    <property type="term" value="F:oxidoreductase activity"/>
    <property type="evidence" value="ECO:0007669"/>
    <property type="project" value="UniProtKB-UniRule"/>
</dbReference>
<evidence type="ECO:0000256" key="3">
    <source>
        <dbReference type="ARBA" id="ARBA00022643"/>
    </source>
</evidence>
<keyword evidence="5 7" id="KW-0560">Oxidoreductase</keyword>
<dbReference type="Gene3D" id="3.40.109.10">
    <property type="entry name" value="NADH Oxidase"/>
    <property type="match status" value="1"/>
</dbReference>
<feature type="binding site" evidence="8">
    <location>
        <position position="48"/>
    </location>
    <ligand>
        <name>FMN</name>
        <dbReference type="ChEBI" id="CHEBI:58210"/>
        <note>ligand shared between dimeric partners</note>
    </ligand>
</feature>
<evidence type="ECO:0000256" key="4">
    <source>
        <dbReference type="ARBA" id="ARBA00022857"/>
    </source>
</evidence>
<keyword evidence="3 7" id="KW-0288">FMN</keyword>
<feature type="binding site" description="in other chain" evidence="8">
    <location>
        <begin position="16"/>
        <end position="18"/>
    </location>
    <ligand>
        <name>FMN</name>
        <dbReference type="ChEBI" id="CHEBI:58210"/>
        <note>ligand shared between dimeric partners</note>
    </ligand>
</feature>
<comment type="cofactor">
    <cofactor evidence="8">
        <name>FMN</name>
        <dbReference type="ChEBI" id="CHEBI:58210"/>
    </cofactor>
    <text evidence="8">Binds 1 FMN per subunit.</text>
</comment>
<evidence type="ECO:0000259" key="9">
    <source>
        <dbReference type="Pfam" id="PF00881"/>
    </source>
</evidence>
<evidence type="ECO:0000256" key="2">
    <source>
        <dbReference type="ARBA" id="ARBA00022630"/>
    </source>
</evidence>
<name>A0A1T4YC13_9BACT</name>
<evidence type="ECO:0000256" key="6">
    <source>
        <dbReference type="ARBA" id="ARBA00023027"/>
    </source>
</evidence>